<dbReference type="GO" id="GO:0046872">
    <property type="term" value="F:metal ion binding"/>
    <property type="evidence" value="ECO:0007669"/>
    <property type="project" value="UniProtKB-KW"/>
</dbReference>
<dbReference type="CDD" id="cd07324">
    <property type="entry name" value="M48C_Oma1-like"/>
    <property type="match status" value="1"/>
</dbReference>
<dbReference type="PANTHER" id="PTHR22726:SF1">
    <property type="entry name" value="METALLOENDOPEPTIDASE OMA1, MITOCHONDRIAL"/>
    <property type="match status" value="1"/>
</dbReference>
<dbReference type="GO" id="GO:0051603">
    <property type="term" value="P:proteolysis involved in protein catabolic process"/>
    <property type="evidence" value="ECO:0007669"/>
    <property type="project" value="TreeGrafter"/>
</dbReference>
<evidence type="ECO:0000256" key="5">
    <source>
        <dbReference type="ARBA" id="ARBA00022833"/>
    </source>
</evidence>
<dbReference type="Proteomes" id="UP000700706">
    <property type="component" value="Unassembled WGS sequence"/>
</dbReference>
<comment type="caution">
    <text evidence="9">The sequence shown here is derived from an EMBL/GenBank/DDBJ whole genome shotgun (WGS) entry which is preliminary data.</text>
</comment>
<dbReference type="GO" id="GO:0004222">
    <property type="term" value="F:metalloendopeptidase activity"/>
    <property type="evidence" value="ECO:0007669"/>
    <property type="project" value="InterPro"/>
</dbReference>
<keyword evidence="3" id="KW-0479">Metal-binding</keyword>
<feature type="signal peptide" evidence="7">
    <location>
        <begin position="1"/>
        <end position="22"/>
    </location>
</feature>
<reference evidence="9" key="1">
    <citation type="submission" date="2020-06" db="EMBL/GenBank/DDBJ databases">
        <title>Stable isotope informed genome-resolved metagenomics uncovers potential trophic interactions in rhizosphere soil.</title>
        <authorList>
            <person name="Starr E.P."/>
            <person name="Shi S."/>
            <person name="Blazewicz S.J."/>
            <person name="Koch B.J."/>
            <person name="Probst A.J."/>
            <person name="Hungate B.A."/>
            <person name="Pett-Ridge J."/>
            <person name="Firestone M.K."/>
            <person name="Banfield J.F."/>
        </authorList>
    </citation>
    <scope>NUCLEOTIDE SEQUENCE</scope>
    <source>
        <strain evidence="9">YM_69_17</strain>
    </source>
</reference>
<keyword evidence="2" id="KW-0645">Protease</keyword>
<proteinExistence type="predicted"/>
<keyword evidence="6 9" id="KW-0482">Metalloprotease</keyword>
<accession>A0A952FK28</accession>
<evidence type="ECO:0000256" key="2">
    <source>
        <dbReference type="ARBA" id="ARBA00022670"/>
    </source>
</evidence>
<feature type="domain" description="Peptidase M48" evidence="8">
    <location>
        <begin position="49"/>
        <end position="122"/>
    </location>
</feature>
<evidence type="ECO:0000256" key="1">
    <source>
        <dbReference type="ARBA" id="ARBA00001947"/>
    </source>
</evidence>
<evidence type="ECO:0000256" key="3">
    <source>
        <dbReference type="ARBA" id="ARBA00022723"/>
    </source>
</evidence>
<dbReference type="Pfam" id="PF01435">
    <property type="entry name" value="Peptidase_M48"/>
    <property type="match status" value="2"/>
</dbReference>
<dbReference type="PANTHER" id="PTHR22726">
    <property type="entry name" value="METALLOENDOPEPTIDASE OMA1"/>
    <property type="match status" value="1"/>
</dbReference>
<keyword evidence="7" id="KW-0732">Signal</keyword>
<protein>
    <submittedName>
        <fullName evidence="9">M48 family metalloprotease</fullName>
    </submittedName>
</protein>
<evidence type="ECO:0000313" key="9">
    <source>
        <dbReference type="EMBL" id="MBW8726447.1"/>
    </source>
</evidence>
<evidence type="ECO:0000313" key="10">
    <source>
        <dbReference type="Proteomes" id="UP000700706"/>
    </source>
</evidence>
<sequence length="443" mass="46925">MMRRDLLLGLAALPLLPRPAWADTVEARTVRAAFGGPYDAPGLRDHVGRIAQKVAEVETGGRLKVMVELLDSDQVNAAALPDGRLLVNRGLLALAHSEAELAFVLAHEIGHVVAGHARQGAARPPVDQAIAGVAEVQAEAEFNRGQEREADRIGIDALARAGFDPAAAPAFLARFGAAQRLAASLSGRPELATAAISGGDHPETAERIAAARDRIAALPPGEAGEAAWLDAVDGLPWGEGAGQIPIRGQAVIDPAAGFRWDAPQGVALLRQRQRVMGLGPNDSVILFDHLSQPRALRARLFLERVWGRRAGGVQGVGEGDLSGFHAAWGVAGIAVGADRWESLLVAIETTAERRERFIVLTRVGSPATALMRGAVESFRRIDAAETAAVRSRRLAVVTVRPGESVTDLVGRMRVEAAESWFRLLNDIAGDTVSPGSRVKLIVE</sequence>
<keyword evidence="5" id="KW-0862">Zinc</keyword>
<organism evidence="9 10">
    <name type="scientific">Inquilinus limosus</name>
    <dbReference type="NCBI Taxonomy" id="171674"/>
    <lineage>
        <taxon>Bacteria</taxon>
        <taxon>Pseudomonadati</taxon>
        <taxon>Pseudomonadota</taxon>
        <taxon>Alphaproteobacteria</taxon>
        <taxon>Rhodospirillales</taxon>
        <taxon>Rhodospirillaceae</taxon>
        <taxon>Inquilinus</taxon>
    </lineage>
</organism>
<name>A0A952FK28_9PROT</name>
<feature type="chain" id="PRO_5037706498" evidence="7">
    <location>
        <begin position="23"/>
        <end position="443"/>
    </location>
</feature>
<keyword evidence="4" id="KW-0378">Hydrolase</keyword>
<comment type="cofactor">
    <cofactor evidence="1">
        <name>Zn(2+)</name>
        <dbReference type="ChEBI" id="CHEBI:29105"/>
    </cofactor>
</comment>
<evidence type="ECO:0000259" key="8">
    <source>
        <dbReference type="Pfam" id="PF01435"/>
    </source>
</evidence>
<dbReference type="Gene3D" id="3.30.2010.10">
    <property type="entry name" value="Metalloproteases ('zincins'), catalytic domain"/>
    <property type="match status" value="1"/>
</dbReference>
<dbReference type="EMBL" id="JAEKLZ010000216">
    <property type="protein sequence ID" value="MBW8726447.1"/>
    <property type="molecule type" value="Genomic_DNA"/>
</dbReference>
<feature type="domain" description="Peptidase M48" evidence="8">
    <location>
        <begin position="133"/>
        <end position="214"/>
    </location>
</feature>
<evidence type="ECO:0000256" key="7">
    <source>
        <dbReference type="SAM" id="SignalP"/>
    </source>
</evidence>
<gene>
    <name evidence="9" type="ORF">JF625_14990</name>
</gene>
<dbReference type="AlphaFoldDB" id="A0A952FK28"/>
<evidence type="ECO:0000256" key="6">
    <source>
        <dbReference type="ARBA" id="ARBA00023049"/>
    </source>
</evidence>
<dbReference type="GO" id="GO:0016020">
    <property type="term" value="C:membrane"/>
    <property type="evidence" value="ECO:0007669"/>
    <property type="project" value="TreeGrafter"/>
</dbReference>
<dbReference type="InterPro" id="IPR001915">
    <property type="entry name" value="Peptidase_M48"/>
</dbReference>
<dbReference type="InterPro" id="IPR051156">
    <property type="entry name" value="Mito/Outer_Membr_Metalloprot"/>
</dbReference>
<evidence type="ECO:0000256" key="4">
    <source>
        <dbReference type="ARBA" id="ARBA00022801"/>
    </source>
</evidence>